<dbReference type="Proteomes" id="UP000816034">
    <property type="component" value="Unassembled WGS sequence"/>
</dbReference>
<feature type="region of interest" description="Disordered" evidence="1">
    <location>
        <begin position="1"/>
        <end position="25"/>
    </location>
</feature>
<feature type="compositionally biased region" description="Basic and acidic residues" evidence="1">
    <location>
        <begin position="15"/>
        <end position="25"/>
    </location>
</feature>
<sequence length="299" mass="35340">MCNNNTSLPSYPNLKKSEPSPPKESRDLVNAFLKAFPQDELPFKTIHQRYFKNVLYCKKYLYYLCIADEKRFKEEHKLRSHLYPESWKQFRNCCLDLVIDQNFKVPKRKDRKRDYSRLFQERLAWLPTMYQEVVGLPFTMNAKVEIPSVNCEIYPAFFSKRLIVMVAPNIKNNIQAMQQMVYALCFSSETKNPDGVLMDEEDIFVICRLNDGTLYLYEQLKSNFVPDLCFLFGTLLGLANRTPRNEKIVKDVDQDIPVRYLLTIEPLLEKLGKKGVNAMYNKAVRRRYHELNEKEEQSQ</sequence>
<dbReference type="RefSeq" id="XP_044551312.1">
    <property type="nucleotide sequence ID" value="XM_044690983.1"/>
</dbReference>
<dbReference type="EMBL" id="PYSW02000013">
    <property type="protein sequence ID" value="KAG2387320.1"/>
    <property type="molecule type" value="Genomic_DNA"/>
</dbReference>
<keyword evidence="3" id="KW-1185">Reference proteome</keyword>
<protein>
    <submittedName>
        <fullName evidence="2">Uncharacterized protein</fullName>
    </submittedName>
</protein>
<gene>
    <name evidence="2" type="ORF">C9374_001652</name>
</gene>
<dbReference type="GeneID" id="68094108"/>
<comment type="caution">
    <text evidence="2">The sequence shown here is derived from an EMBL/GenBank/DDBJ whole genome shotgun (WGS) entry which is preliminary data.</text>
</comment>
<organism evidence="2 3">
    <name type="scientific">Naegleria lovaniensis</name>
    <name type="common">Amoeba</name>
    <dbReference type="NCBI Taxonomy" id="51637"/>
    <lineage>
        <taxon>Eukaryota</taxon>
        <taxon>Discoba</taxon>
        <taxon>Heterolobosea</taxon>
        <taxon>Tetramitia</taxon>
        <taxon>Eutetramitia</taxon>
        <taxon>Vahlkampfiidae</taxon>
        <taxon>Naegleria</taxon>
    </lineage>
</organism>
<name>A0AA88GR30_NAELO</name>
<evidence type="ECO:0000313" key="3">
    <source>
        <dbReference type="Proteomes" id="UP000816034"/>
    </source>
</evidence>
<accession>A0AA88GR30</accession>
<evidence type="ECO:0000256" key="1">
    <source>
        <dbReference type="SAM" id="MobiDB-lite"/>
    </source>
</evidence>
<feature type="compositionally biased region" description="Polar residues" evidence="1">
    <location>
        <begin position="1"/>
        <end position="10"/>
    </location>
</feature>
<reference evidence="2 3" key="1">
    <citation type="journal article" date="2018" name="BMC Genomics">
        <title>The genome of Naegleria lovaniensis, the basis for a comparative approach to unravel pathogenicity factors of the human pathogenic amoeba N. fowleri.</title>
        <authorList>
            <person name="Liechti N."/>
            <person name="Schurch N."/>
            <person name="Bruggmann R."/>
            <person name="Wittwer M."/>
        </authorList>
    </citation>
    <scope>NUCLEOTIDE SEQUENCE [LARGE SCALE GENOMIC DNA]</scope>
    <source>
        <strain evidence="2 3">ATCC 30569</strain>
    </source>
</reference>
<proteinExistence type="predicted"/>
<evidence type="ECO:0000313" key="2">
    <source>
        <dbReference type="EMBL" id="KAG2387320.1"/>
    </source>
</evidence>
<dbReference type="AlphaFoldDB" id="A0AA88GR30"/>